<comment type="caution">
    <text evidence="1">The sequence shown here is derived from an EMBL/GenBank/DDBJ whole genome shotgun (WGS) entry which is preliminary data.</text>
</comment>
<dbReference type="Proteomes" id="UP000717328">
    <property type="component" value="Unassembled WGS sequence"/>
</dbReference>
<keyword evidence="2" id="KW-1185">Reference proteome</keyword>
<reference evidence="1" key="1">
    <citation type="submission" date="2021-02" db="EMBL/GenBank/DDBJ databases">
        <authorList>
            <person name="Nieuwenhuis M."/>
            <person name="Van De Peppel L.J.J."/>
        </authorList>
    </citation>
    <scope>NUCLEOTIDE SEQUENCE</scope>
    <source>
        <strain evidence="1">D49</strain>
    </source>
</reference>
<proteinExistence type="predicted"/>
<dbReference type="OrthoDB" id="3365698at2759"/>
<name>A0A9P7FSU7_9AGAR</name>
<evidence type="ECO:0000313" key="2">
    <source>
        <dbReference type="Proteomes" id="UP000717328"/>
    </source>
</evidence>
<dbReference type="AlphaFoldDB" id="A0A9P7FSU7"/>
<evidence type="ECO:0000313" key="1">
    <source>
        <dbReference type="EMBL" id="KAG5635628.1"/>
    </source>
</evidence>
<dbReference type="EMBL" id="JABCKI010006051">
    <property type="protein sequence ID" value="KAG5635628.1"/>
    <property type="molecule type" value="Genomic_DNA"/>
</dbReference>
<gene>
    <name evidence="1" type="ORF">H0H81_010589</name>
</gene>
<reference evidence="1" key="2">
    <citation type="submission" date="2021-10" db="EMBL/GenBank/DDBJ databases">
        <title>Phylogenomics reveals ancestral predisposition of the termite-cultivated fungus Termitomyces towards a domesticated lifestyle.</title>
        <authorList>
            <person name="Auxier B."/>
            <person name="Grum-Grzhimaylo A."/>
            <person name="Cardenas M.E."/>
            <person name="Lodge J.D."/>
            <person name="Laessoe T."/>
            <person name="Pedersen O."/>
            <person name="Smith M.E."/>
            <person name="Kuyper T.W."/>
            <person name="Franco-Molano E.A."/>
            <person name="Baroni T.J."/>
            <person name="Aanen D.K."/>
        </authorList>
    </citation>
    <scope>NUCLEOTIDE SEQUENCE</scope>
    <source>
        <strain evidence="1">D49</strain>
    </source>
</reference>
<accession>A0A9P7FSU7</accession>
<sequence>MRTSREKTESEYHCDDVKSRASSLAHILKTNDPPSELELQEIRLLLRDTGGLASNSKPSNDLKMEHPSYSPLCDLHSSLRSAASILRRIPAEILIHIFSQCLVHDFCDGESVLWNDLDMTKPPWTLVRVSKRWRDIALAHQPLWSCIRLNFWALENGGRHQPTLPELQLCLQRSGNHPLSISISDHYTSSATSKQLFHHLVSFSEQWKYLQISGPFTLLALATPIKGKISRLETLGIELDGSDPCAPIDIFGVAPALRNVRIHPLEPLRKKAFGHPYIFNLPWSQLTRLEVECLGILDDTPQLESCILGFDVSTFQSSEILRHTKLRSLVTRSAAALDRLEIPSLETLHFCNIIDEPDALRKITSFISRSGCSLRNIIISKTSILVESDLDPLLQMIPTITSLTIEYGYVMWDVVARVLTVTDTLPIFAPKLEKITFFFGKKPPPPKLDFELLSKMLESRMTSQGDTSRLESVNLYDFAESPPTEFLYRVSGLRDLGLRAVIDAC</sequence>
<organism evidence="1 2">
    <name type="scientific">Sphagnurus paluster</name>
    <dbReference type="NCBI Taxonomy" id="117069"/>
    <lineage>
        <taxon>Eukaryota</taxon>
        <taxon>Fungi</taxon>
        <taxon>Dikarya</taxon>
        <taxon>Basidiomycota</taxon>
        <taxon>Agaricomycotina</taxon>
        <taxon>Agaricomycetes</taxon>
        <taxon>Agaricomycetidae</taxon>
        <taxon>Agaricales</taxon>
        <taxon>Tricholomatineae</taxon>
        <taxon>Lyophyllaceae</taxon>
        <taxon>Sphagnurus</taxon>
    </lineage>
</organism>
<protein>
    <recommendedName>
        <fullName evidence="3">F-box domain-containing protein</fullName>
    </recommendedName>
</protein>
<evidence type="ECO:0008006" key="3">
    <source>
        <dbReference type="Google" id="ProtNLM"/>
    </source>
</evidence>